<dbReference type="AlphaFoldDB" id="A0A5C5BWY3"/>
<comment type="caution">
    <text evidence="1">The sequence shown here is derived from an EMBL/GenBank/DDBJ whole genome shotgun (WGS) entry which is preliminary data.</text>
</comment>
<dbReference type="Proteomes" id="UP000312594">
    <property type="component" value="Unassembled WGS sequence"/>
</dbReference>
<sequence length="96" mass="11113">MARISDADMEARKLKVVRYLYESSDQRGAVVVSRARMMHDLRLSPAQLRAVFAHIEKAGMIRTFPRYAENGGRCENEYYVTSRGVNYVRLSRSRNL</sequence>
<organism evidence="1 2">
    <name type="scientific">Eggerthella lenta</name>
    <name type="common">Eubacterium lentum</name>
    <dbReference type="NCBI Taxonomy" id="84112"/>
    <lineage>
        <taxon>Bacteria</taxon>
        <taxon>Bacillati</taxon>
        <taxon>Actinomycetota</taxon>
        <taxon>Coriobacteriia</taxon>
        <taxon>Eggerthellales</taxon>
        <taxon>Eggerthellaceae</taxon>
        <taxon>Eggerthella</taxon>
    </lineage>
</organism>
<evidence type="ECO:0000313" key="2">
    <source>
        <dbReference type="Proteomes" id="UP000312594"/>
    </source>
</evidence>
<proteinExistence type="predicted"/>
<dbReference type="RefSeq" id="WP_139912474.1">
    <property type="nucleotide sequence ID" value="NZ_VEVP01000014.1"/>
</dbReference>
<accession>A0A5C5BWY3</accession>
<dbReference type="InterPro" id="IPR036388">
    <property type="entry name" value="WH-like_DNA-bd_sf"/>
</dbReference>
<reference evidence="1 2" key="1">
    <citation type="journal article" date="2005" name="Appl. Environ. Microbiol.">
        <title>Intestinal bacterial communities that produce active estrogen-like compounds enterodiol and enterolactone in humans.</title>
        <authorList>
            <person name="Clavel T."/>
            <person name="Henderson G."/>
            <person name="Alpert C.A."/>
            <person name="Philippe C."/>
            <person name="Rigottier-Gois L."/>
            <person name="Dore J."/>
            <person name="Blaut M."/>
        </authorList>
    </citation>
    <scope>NUCLEOTIDE SEQUENCE [LARGE SCALE GENOMIC DNA]</scope>
    <source>
        <strain evidence="1 2">SECO-MT75m2</strain>
    </source>
</reference>
<evidence type="ECO:0000313" key="1">
    <source>
        <dbReference type="EMBL" id="TNU91056.1"/>
    </source>
</evidence>
<name>A0A5C5BWY3_EGGLN</name>
<dbReference type="Gene3D" id="1.10.10.10">
    <property type="entry name" value="Winged helix-like DNA-binding domain superfamily/Winged helix DNA-binding domain"/>
    <property type="match status" value="1"/>
</dbReference>
<dbReference type="EMBL" id="VEVP01000014">
    <property type="protein sequence ID" value="TNU91056.1"/>
    <property type="molecule type" value="Genomic_DNA"/>
</dbReference>
<evidence type="ECO:0008006" key="3">
    <source>
        <dbReference type="Google" id="ProtNLM"/>
    </source>
</evidence>
<gene>
    <name evidence="1" type="ORF">FIC87_07685</name>
</gene>
<protein>
    <recommendedName>
        <fullName evidence="3">Transcriptional regulator</fullName>
    </recommendedName>
</protein>